<evidence type="ECO:0000256" key="1">
    <source>
        <dbReference type="SAM" id="MobiDB-lite"/>
    </source>
</evidence>
<reference evidence="2 3" key="2">
    <citation type="submission" date="2018-11" db="EMBL/GenBank/DDBJ databases">
        <authorList>
            <consortium name="Pathogen Informatics"/>
        </authorList>
    </citation>
    <scope>NUCLEOTIDE SEQUENCE [LARGE SCALE GENOMIC DNA]</scope>
</reference>
<evidence type="ECO:0000313" key="3">
    <source>
        <dbReference type="Proteomes" id="UP000271162"/>
    </source>
</evidence>
<accession>A0A0N4XUJ3</accession>
<name>A0A0N4XUJ3_NIPBR</name>
<proteinExistence type="predicted"/>
<organism evidence="4">
    <name type="scientific">Nippostrongylus brasiliensis</name>
    <name type="common">Rat hookworm</name>
    <dbReference type="NCBI Taxonomy" id="27835"/>
    <lineage>
        <taxon>Eukaryota</taxon>
        <taxon>Metazoa</taxon>
        <taxon>Ecdysozoa</taxon>
        <taxon>Nematoda</taxon>
        <taxon>Chromadorea</taxon>
        <taxon>Rhabditida</taxon>
        <taxon>Rhabditina</taxon>
        <taxon>Rhabditomorpha</taxon>
        <taxon>Strongyloidea</taxon>
        <taxon>Heligmosomidae</taxon>
        <taxon>Nippostrongylus</taxon>
    </lineage>
</organism>
<evidence type="ECO:0000313" key="2">
    <source>
        <dbReference type="EMBL" id="VDL69976.1"/>
    </source>
</evidence>
<feature type="compositionally biased region" description="Basic and acidic residues" evidence="1">
    <location>
        <begin position="24"/>
        <end position="40"/>
    </location>
</feature>
<dbReference type="EMBL" id="UYSL01019797">
    <property type="protein sequence ID" value="VDL69976.1"/>
    <property type="molecule type" value="Genomic_DNA"/>
</dbReference>
<dbReference type="WBParaSite" id="NBR_0000638601-mRNA-1">
    <property type="protein sequence ID" value="NBR_0000638601-mRNA-1"/>
    <property type="gene ID" value="NBR_0000638601"/>
</dbReference>
<dbReference type="AlphaFoldDB" id="A0A0N4XUJ3"/>
<evidence type="ECO:0000313" key="4">
    <source>
        <dbReference type="WBParaSite" id="NBR_0000638601-mRNA-1"/>
    </source>
</evidence>
<feature type="compositionally biased region" description="Basic and acidic residues" evidence="1">
    <location>
        <begin position="86"/>
        <end position="114"/>
    </location>
</feature>
<reference evidence="4" key="1">
    <citation type="submission" date="2017-02" db="UniProtKB">
        <authorList>
            <consortium name="WormBaseParasite"/>
        </authorList>
    </citation>
    <scope>IDENTIFICATION</scope>
</reference>
<dbReference type="Proteomes" id="UP000271162">
    <property type="component" value="Unassembled WGS sequence"/>
</dbReference>
<feature type="compositionally biased region" description="Acidic residues" evidence="1">
    <location>
        <begin position="70"/>
        <end position="85"/>
    </location>
</feature>
<feature type="region of interest" description="Disordered" evidence="1">
    <location>
        <begin position="1"/>
        <end position="165"/>
    </location>
</feature>
<protein>
    <submittedName>
        <fullName evidence="4">Pxr1</fullName>
    </submittedName>
</protein>
<sequence>MSVPVYESGKAFRGTWLDLVEEEKENKTMKKNMQYKEKKEKEKKKKKKEEEEEEEEEKRKRRSGHGGEGEEKEEKEESMADENVENEVKNDVKAEGRGKDDGRRRECREREIQIAKDNFSSPEAMRSDKVPNVSELFRTESGEQNEVRSGGSSEGHQHGTLVGCG</sequence>
<gene>
    <name evidence="2" type="ORF">NBR_LOCUS6387</name>
</gene>
<keyword evidence="3" id="KW-1185">Reference proteome</keyword>